<reference evidence="7 8" key="1">
    <citation type="submission" date="2015-08" db="EMBL/GenBank/DDBJ databases">
        <title>Genome sequencing and assembly of the deep-sea bacterium Idiomarina zobellii.</title>
        <authorList>
            <person name="Mithoefer S.D."/>
            <person name="Rheaume B.A."/>
            <person name="MacLea K.S."/>
        </authorList>
    </citation>
    <scope>NUCLEOTIDE SEQUENCE [LARGE SCALE GENOMIC DNA]</scope>
    <source>
        <strain evidence="7 8">KMM 231</strain>
    </source>
</reference>
<protein>
    <recommendedName>
        <fullName evidence="6">O-antigen ligase-related domain-containing protein</fullName>
    </recommendedName>
</protein>
<feature type="transmembrane region" description="Helical" evidence="5">
    <location>
        <begin position="103"/>
        <end position="123"/>
    </location>
</feature>
<keyword evidence="3 5" id="KW-1133">Transmembrane helix</keyword>
<proteinExistence type="predicted"/>
<evidence type="ECO:0000256" key="3">
    <source>
        <dbReference type="ARBA" id="ARBA00022989"/>
    </source>
</evidence>
<evidence type="ECO:0000313" key="7">
    <source>
        <dbReference type="EMBL" id="KPD22105.1"/>
    </source>
</evidence>
<evidence type="ECO:0000256" key="5">
    <source>
        <dbReference type="SAM" id="Phobius"/>
    </source>
</evidence>
<keyword evidence="4 5" id="KW-0472">Membrane</keyword>
<evidence type="ECO:0000256" key="2">
    <source>
        <dbReference type="ARBA" id="ARBA00022692"/>
    </source>
</evidence>
<evidence type="ECO:0000259" key="6">
    <source>
        <dbReference type="Pfam" id="PF04932"/>
    </source>
</evidence>
<comment type="caution">
    <text evidence="7">The sequence shown here is derived from an EMBL/GenBank/DDBJ whole genome shotgun (WGS) entry which is preliminary data.</text>
</comment>
<keyword evidence="2 5" id="KW-0812">Transmembrane</keyword>
<feature type="transmembrane region" description="Helical" evidence="5">
    <location>
        <begin position="221"/>
        <end position="247"/>
    </location>
</feature>
<feature type="transmembrane region" description="Helical" evidence="5">
    <location>
        <begin position="77"/>
        <end position="97"/>
    </location>
</feature>
<organism evidence="7 8">
    <name type="scientific">Idiomarina zobellii</name>
    <dbReference type="NCBI Taxonomy" id="86103"/>
    <lineage>
        <taxon>Bacteria</taxon>
        <taxon>Pseudomonadati</taxon>
        <taxon>Pseudomonadota</taxon>
        <taxon>Gammaproteobacteria</taxon>
        <taxon>Alteromonadales</taxon>
        <taxon>Idiomarinaceae</taxon>
        <taxon>Idiomarina</taxon>
    </lineage>
</organism>
<feature type="transmembrane region" description="Helical" evidence="5">
    <location>
        <begin position="328"/>
        <end position="352"/>
    </location>
</feature>
<keyword evidence="8" id="KW-1185">Reference proteome</keyword>
<name>A0A837N6T5_9GAMM</name>
<dbReference type="PANTHER" id="PTHR37422">
    <property type="entry name" value="TEICHURONIC ACID BIOSYNTHESIS PROTEIN TUAE"/>
    <property type="match status" value="1"/>
</dbReference>
<dbReference type="AlphaFoldDB" id="A0A837N6T5"/>
<gene>
    <name evidence="7" type="ORF">AFK76_11290</name>
</gene>
<feature type="transmembrane region" description="Helical" evidence="5">
    <location>
        <begin position="20"/>
        <end position="40"/>
    </location>
</feature>
<dbReference type="RefSeq" id="WP_053954389.1">
    <property type="nucleotide sequence ID" value="NZ_FNCB01000016.1"/>
</dbReference>
<dbReference type="EMBL" id="LHSG01000015">
    <property type="protein sequence ID" value="KPD22105.1"/>
    <property type="molecule type" value="Genomic_DNA"/>
</dbReference>
<feature type="transmembrane region" description="Helical" evidence="5">
    <location>
        <begin position="256"/>
        <end position="276"/>
    </location>
</feature>
<accession>A0A837N6T5</accession>
<dbReference type="InterPro" id="IPR051533">
    <property type="entry name" value="WaaL-like"/>
</dbReference>
<comment type="subcellular location">
    <subcellularLocation>
        <location evidence="1">Membrane</location>
        <topology evidence="1">Multi-pass membrane protein</topology>
    </subcellularLocation>
</comment>
<evidence type="ECO:0000256" key="1">
    <source>
        <dbReference type="ARBA" id="ARBA00004141"/>
    </source>
</evidence>
<feature type="transmembrane region" description="Helical" evidence="5">
    <location>
        <begin position="383"/>
        <end position="400"/>
    </location>
</feature>
<feature type="transmembrane region" description="Helical" evidence="5">
    <location>
        <begin position="135"/>
        <end position="152"/>
    </location>
</feature>
<dbReference type="PANTHER" id="PTHR37422:SF13">
    <property type="entry name" value="LIPOPOLYSACCHARIDE BIOSYNTHESIS PROTEIN PA4999-RELATED"/>
    <property type="match status" value="1"/>
</dbReference>
<evidence type="ECO:0000313" key="8">
    <source>
        <dbReference type="Proteomes" id="UP000053030"/>
    </source>
</evidence>
<dbReference type="InterPro" id="IPR007016">
    <property type="entry name" value="O-antigen_ligase-rel_domated"/>
</dbReference>
<sequence length="409" mass="47360">MLQKNYNNTTANSTIKRIRFSVESLFVLSIAFCLLIAFILPIRLQPINLSFFILFSTISIFYFLLKIEKVTLSRYDIYVLSPFFIFLAFEAFSQIRAASDVSIARIVTISGMIIYCIVLLKAFDVENYKKKVKSGIYFGAMLLSIIMIVQFFNPYGINSLYYELLGAERALHYADNNVDRAIGFYGNPNEAGFVMGLAFIFMINNHLRKASNILELTLTSLFFLAIVSSQSRSVWIALTVSFGFYYFSKRLKPKRVLYFILFIICVLSAFFVTDIYEKIYDRFVNMSSFKARVFEVWSDALSTVNNEWFLGLPADARLHSLDNELLNIWLKFGLIPLLTVIVWAVFIFSLSLSYKKINAFNRPLISLLVFLLIYAMAVDVNIFYYNAPIFIFFTMFIYEYKKLKSMSDD</sequence>
<dbReference type="Pfam" id="PF04932">
    <property type="entry name" value="Wzy_C"/>
    <property type="match status" value="1"/>
</dbReference>
<feature type="domain" description="O-antigen ligase-related" evidence="6">
    <location>
        <begin position="220"/>
        <end position="311"/>
    </location>
</feature>
<dbReference type="GO" id="GO:0016020">
    <property type="term" value="C:membrane"/>
    <property type="evidence" value="ECO:0007669"/>
    <property type="project" value="UniProtKB-SubCell"/>
</dbReference>
<evidence type="ECO:0000256" key="4">
    <source>
        <dbReference type="ARBA" id="ARBA00023136"/>
    </source>
</evidence>
<feature type="transmembrane region" description="Helical" evidence="5">
    <location>
        <begin position="46"/>
        <end position="65"/>
    </location>
</feature>
<dbReference type="Proteomes" id="UP000053030">
    <property type="component" value="Unassembled WGS sequence"/>
</dbReference>